<reference evidence="1" key="1">
    <citation type="journal article" date="2019" name="bioRxiv">
        <title>The Genome of the Zebra Mussel, Dreissena polymorpha: A Resource for Invasive Species Research.</title>
        <authorList>
            <person name="McCartney M.A."/>
            <person name="Auch B."/>
            <person name="Kono T."/>
            <person name="Mallez S."/>
            <person name="Zhang Y."/>
            <person name="Obille A."/>
            <person name="Becker A."/>
            <person name="Abrahante J.E."/>
            <person name="Garbe J."/>
            <person name="Badalamenti J.P."/>
            <person name="Herman A."/>
            <person name="Mangelson H."/>
            <person name="Liachko I."/>
            <person name="Sullivan S."/>
            <person name="Sone E.D."/>
            <person name="Koren S."/>
            <person name="Silverstein K.A.T."/>
            <person name="Beckman K.B."/>
            <person name="Gohl D.M."/>
        </authorList>
    </citation>
    <scope>NUCLEOTIDE SEQUENCE</scope>
    <source>
        <strain evidence="1">Duluth1</strain>
        <tissue evidence="1">Whole animal</tissue>
    </source>
</reference>
<sequence length="64" mass="7153">MIRAYLADELAEWDLHLGSLVGAYRATPHKSTGQSPYMLATGQEVRLPADVILASQIAMRRWLI</sequence>
<reference evidence="1" key="2">
    <citation type="submission" date="2020-11" db="EMBL/GenBank/DDBJ databases">
        <authorList>
            <person name="McCartney M.A."/>
            <person name="Auch B."/>
            <person name="Kono T."/>
            <person name="Mallez S."/>
            <person name="Becker A."/>
            <person name="Gohl D.M."/>
            <person name="Silverstein K.A.T."/>
            <person name="Koren S."/>
            <person name="Bechman K.B."/>
            <person name="Herman A."/>
            <person name="Abrahante J.E."/>
            <person name="Garbe J."/>
        </authorList>
    </citation>
    <scope>NUCLEOTIDE SEQUENCE</scope>
    <source>
        <strain evidence="1">Duluth1</strain>
        <tissue evidence="1">Whole animal</tissue>
    </source>
</reference>
<dbReference type="GO" id="GO:0003676">
    <property type="term" value="F:nucleic acid binding"/>
    <property type="evidence" value="ECO:0007669"/>
    <property type="project" value="InterPro"/>
</dbReference>
<keyword evidence="2" id="KW-1185">Reference proteome</keyword>
<evidence type="ECO:0000313" key="2">
    <source>
        <dbReference type="Proteomes" id="UP000828390"/>
    </source>
</evidence>
<accession>A0A9D4H311</accession>
<dbReference type="InterPro" id="IPR036397">
    <property type="entry name" value="RNaseH_sf"/>
</dbReference>
<organism evidence="1 2">
    <name type="scientific">Dreissena polymorpha</name>
    <name type="common">Zebra mussel</name>
    <name type="synonym">Mytilus polymorpha</name>
    <dbReference type="NCBI Taxonomy" id="45954"/>
    <lineage>
        <taxon>Eukaryota</taxon>
        <taxon>Metazoa</taxon>
        <taxon>Spiralia</taxon>
        <taxon>Lophotrochozoa</taxon>
        <taxon>Mollusca</taxon>
        <taxon>Bivalvia</taxon>
        <taxon>Autobranchia</taxon>
        <taxon>Heteroconchia</taxon>
        <taxon>Euheterodonta</taxon>
        <taxon>Imparidentia</taxon>
        <taxon>Neoheterodontei</taxon>
        <taxon>Myida</taxon>
        <taxon>Dreissenoidea</taxon>
        <taxon>Dreissenidae</taxon>
        <taxon>Dreissena</taxon>
    </lineage>
</organism>
<dbReference type="EMBL" id="JAIWYP010000005">
    <property type="protein sequence ID" value="KAH3828511.1"/>
    <property type="molecule type" value="Genomic_DNA"/>
</dbReference>
<name>A0A9D4H311_DREPO</name>
<proteinExistence type="predicted"/>
<protein>
    <submittedName>
        <fullName evidence="1">Uncharacterized protein</fullName>
    </submittedName>
</protein>
<comment type="caution">
    <text evidence="1">The sequence shown here is derived from an EMBL/GenBank/DDBJ whole genome shotgun (WGS) entry which is preliminary data.</text>
</comment>
<dbReference type="Proteomes" id="UP000828390">
    <property type="component" value="Unassembled WGS sequence"/>
</dbReference>
<dbReference type="AlphaFoldDB" id="A0A9D4H311"/>
<dbReference type="Gene3D" id="3.30.420.10">
    <property type="entry name" value="Ribonuclease H-like superfamily/Ribonuclease H"/>
    <property type="match status" value="1"/>
</dbReference>
<gene>
    <name evidence="1" type="ORF">DPMN_130491</name>
</gene>
<evidence type="ECO:0000313" key="1">
    <source>
        <dbReference type="EMBL" id="KAH3828511.1"/>
    </source>
</evidence>